<accession>A0ABR7MXY5</accession>
<keyword evidence="3" id="KW-0645">Protease</keyword>
<gene>
    <name evidence="9" type="ORF">H8700_11655</name>
</gene>
<evidence type="ECO:0000256" key="7">
    <source>
        <dbReference type="ARBA" id="ARBA00023136"/>
    </source>
</evidence>
<keyword evidence="2" id="KW-0673">Quorum sensing</keyword>
<evidence type="ECO:0000256" key="1">
    <source>
        <dbReference type="ARBA" id="ARBA00022475"/>
    </source>
</evidence>
<dbReference type="InterPro" id="IPR006741">
    <property type="entry name" value="AgrB"/>
</dbReference>
<dbReference type="EMBL" id="JACRSW010000040">
    <property type="protein sequence ID" value="MBC8558350.1"/>
    <property type="molecule type" value="Genomic_DNA"/>
</dbReference>
<feature type="transmembrane region" description="Helical" evidence="8">
    <location>
        <begin position="103"/>
        <end position="125"/>
    </location>
</feature>
<dbReference type="Proteomes" id="UP000637513">
    <property type="component" value="Unassembled WGS sequence"/>
</dbReference>
<evidence type="ECO:0000313" key="9">
    <source>
        <dbReference type="EMBL" id="MBC8558350.1"/>
    </source>
</evidence>
<keyword evidence="1" id="KW-1003">Cell membrane</keyword>
<keyword evidence="5" id="KW-0378">Hydrolase</keyword>
<feature type="transmembrane region" description="Helical" evidence="8">
    <location>
        <begin position="168"/>
        <end position="189"/>
    </location>
</feature>
<evidence type="ECO:0000256" key="6">
    <source>
        <dbReference type="ARBA" id="ARBA00022989"/>
    </source>
</evidence>
<evidence type="ECO:0000256" key="5">
    <source>
        <dbReference type="ARBA" id="ARBA00022801"/>
    </source>
</evidence>
<evidence type="ECO:0000256" key="4">
    <source>
        <dbReference type="ARBA" id="ARBA00022692"/>
    </source>
</evidence>
<sequence length="198" mass="22855">MKLPQKMSEALTNTMIEANIIKKEEHDIYSYCYEFLFENIVYIASIILFGALLHNLKETLIFLLVMIPFRTFAGGLHAPASGLCVVLSYLSYFITMLFCNNNIGFSILSHPAFFFLECFTICLMAPIDSSSKKMTDHYRKRNKKICIICCILMILLQFFFYFKGHYKFCNILFFCGLLSVLNVSIAFFIQSIHNTKSS</sequence>
<evidence type="ECO:0000256" key="2">
    <source>
        <dbReference type="ARBA" id="ARBA00022654"/>
    </source>
</evidence>
<feature type="transmembrane region" description="Helical" evidence="8">
    <location>
        <begin position="35"/>
        <end position="53"/>
    </location>
</feature>
<keyword evidence="7 8" id="KW-0472">Membrane</keyword>
<dbReference type="RefSeq" id="WP_249305742.1">
    <property type="nucleotide sequence ID" value="NZ_JACRSW010000040.1"/>
</dbReference>
<reference evidence="9 10" key="1">
    <citation type="submission" date="2020-08" db="EMBL/GenBank/DDBJ databases">
        <title>Genome public.</title>
        <authorList>
            <person name="Liu C."/>
            <person name="Sun Q."/>
        </authorList>
    </citation>
    <scope>NUCLEOTIDE SEQUENCE [LARGE SCALE GENOMIC DNA]</scope>
    <source>
        <strain evidence="9 10">BX3</strain>
    </source>
</reference>
<keyword evidence="6 8" id="KW-1133">Transmembrane helix</keyword>
<organism evidence="9 10">
    <name type="scientific">Jutongia hominis</name>
    <dbReference type="NCBI Taxonomy" id="2763664"/>
    <lineage>
        <taxon>Bacteria</taxon>
        <taxon>Bacillati</taxon>
        <taxon>Bacillota</taxon>
        <taxon>Clostridia</taxon>
        <taxon>Lachnospirales</taxon>
        <taxon>Lachnospiraceae</taxon>
        <taxon>Jutongia</taxon>
    </lineage>
</organism>
<comment type="caution">
    <text evidence="9">The sequence shown here is derived from an EMBL/GenBank/DDBJ whole genome shotgun (WGS) entry which is preliminary data.</text>
</comment>
<dbReference type="Pfam" id="PF04647">
    <property type="entry name" value="AgrB"/>
    <property type="match status" value="1"/>
</dbReference>
<name>A0ABR7MXY5_9FIRM</name>
<feature type="transmembrane region" description="Helical" evidence="8">
    <location>
        <begin position="145"/>
        <end position="162"/>
    </location>
</feature>
<evidence type="ECO:0000256" key="3">
    <source>
        <dbReference type="ARBA" id="ARBA00022670"/>
    </source>
</evidence>
<feature type="transmembrane region" description="Helical" evidence="8">
    <location>
        <begin position="60"/>
        <end position="91"/>
    </location>
</feature>
<proteinExistence type="predicted"/>
<evidence type="ECO:0000256" key="8">
    <source>
        <dbReference type="SAM" id="Phobius"/>
    </source>
</evidence>
<keyword evidence="10" id="KW-1185">Reference proteome</keyword>
<evidence type="ECO:0000313" key="10">
    <source>
        <dbReference type="Proteomes" id="UP000637513"/>
    </source>
</evidence>
<protein>
    <submittedName>
        <fullName evidence="9">Accessory gene regulator B family protein</fullName>
    </submittedName>
</protein>
<dbReference type="SMART" id="SM00793">
    <property type="entry name" value="AgrB"/>
    <property type="match status" value="1"/>
</dbReference>
<keyword evidence="4 8" id="KW-0812">Transmembrane</keyword>